<proteinExistence type="predicted"/>
<gene>
    <name evidence="2" type="ORF">CLV42_11172</name>
</gene>
<feature type="signal peptide" evidence="1">
    <location>
        <begin position="1"/>
        <end position="20"/>
    </location>
</feature>
<dbReference type="RefSeq" id="WP_106604323.1">
    <property type="nucleotide sequence ID" value="NZ_PYGK01000011.1"/>
</dbReference>
<keyword evidence="1" id="KW-0732">Signal</keyword>
<dbReference type="OrthoDB" id="661084at2"/>
<name>A0A2P8FXC7_9BACT</name>
<evidence type="ECO:0000313" key="2">
    <source>
        <dbReference type="EMBL" id="PSL26361.1"/>
    </source>
</evidence>
<organism evidence="2 3">
    <name type="scientific">Chitinophaga ginsengisoli</name>
    <dbReference type="NCBI Taxonomy" id="363837"/>
    <lineage>
        <taxon>Bacteria</taxon>
        <taxon>Pseudomonadati</taxon>
        <taxon>Bacteroidota</taxon>
        <taxon>Chitinophagia</taxon>
        <taxon>Chitinophagales</taxon>
        <taxon>Chitinophagaceae</taxon>
        <taxon>Chitinophaga</taxon>
    </lineage>
</organism>
<evidence type="ECO:0008006" key="4">
    <source>
        <dbReference type="Google" id="ProtNLM"/>
    </source>
</evidence>
<dbReference type="EMBL" id="PYGK01000011">
    <property type="protein sequence ID" value="PSL26361.1"/>
    <property type="molecule type" value="Genomic_DNA"/>
</dbReference>
<comment type="caution">
    <text evidence="2">The sequence shown here is derived from an EMBL/GenBank/DDBJ whole genome shotgun (WGS) entry which is preliminary data.</text>
</comment>
<evidence type="ECO:0000256" key="1">
    <source>
        <dbReference type="SAM" id="SignalP"/>
    </source>
</evidence>
<evidence type="ECO:0000313" key="3">
    <source>
        <dbReference type="Proteomes" id="UP000240978"/>
    </source>
</evidence>
<protein>
    <recommendedName>
        <fullName evidence="4">Lipocalin-like protein</fullName>
    </recommendedName>
</protein>
<reference evidence="2 3" key="1">
    <citation type="submission" date="2018-03" db="EMBL/GenBank/DDBJ databases">
        <title>Genomic Encyclopedia of Archaeal and Bacterial Type Strains, Phase II (KMG-II): from individual species to whole genera.</title>
        <authorList>
            <person name="Goeker M."/>
        </authorList>
    </citation>
    <scope>NUCLEOTIDE SEQUENCE [LARGE SCALE GENOMIC DNA]</scope>
    <source>
        <strain evidence="2 3">DSM 18107</strain>
    </source>
</reference>
<keyword evidence="3" id="KW-1185">Reference proteome</keyword>
<dbReference type="Proteomes" id="UP000240978">
    <property type="component" value="Unassembled WGS sequence"/>
</dbReference>
<feature type="chain" id="PRO_5015131303" description="Lipocalin-like protein" evidence="1">
    <location>
        <begin position="21"/>
        <end position="169"/>
    </location>
</feature>
<accession>A0A2P8FXC7</accession>
<dbReference type="AlphaFoldDB" id="A0A2P8FXC7"/>
<sequence>MFIKRILALLMILVSGYGVAAAQESQATVTGEWELVKIETRLLAQQDNQVLEEKTLTKQEEFKTVTGFVPVKVEVNGETCKITNAAGFTETGKYRIGGKGVLLYQKSERHLPQQEIPGQPAFEAPYLPYKYKMQSSGILVLELPRSSFMDTGRNLPVVQECTGYYKKKQ</sequence>